<evidence type="ECO:0000313" key="3">
    <source>
        <dbReference type="Proteomes" id="UP000827092"/>
    </source>
</evidence>
<reference evidence="2 3" key="1">
    <citation type="journal article" date="2022" name="Nat. Ecol. Evol.">
        <title>A masculinizing supergene underlies an exaggerated male reproductive morph in a spider.</title>
        <authorList>
            <person name="Hendrickx F."/>
            <person name="De Corte Z."/>
            <person name="Sonet G."/>
            <person name="Van Belleghem S.M."/>
            <person name="Kostlbacher S."/>
            <person name="Vangestel C."/>
        </authorList>
    </citation>
    <scope>NUCLEOTIDE SEQUENCE [LARGE SCALE GENOMIC DNA]</scope>
    <source>
        <strain evidence="2">W744_W776</strain>
    </source>
</reference>
<sequence length="311" mass="34060">MSTKTKAVSITVPAHHLFEWITTEGSLTGGVTYKDVKKFVESDNYSSDAKALLQELLETGQLERVGRKYVIPGKKQTKRDRQNETNVNKNGAKTDSEKTGKILKSHPMKKVKRPPIIVRVRPITGNISNTNARIISGGNSAEINAGTSSATIKAGSYSSTINAGPSSATINAGSASAMINTGPSISKKNVKRPNDEDIQRTKWMWNQDVFINNKQINFKLDTGAQANILPLYSFNDLKLYENSFLYKSNSMISAFGNFLIETEGVVTLLCSTESVSNVELQFLVVDLPALPILGLNGCEELKLIKRTDSKN</sequence>
<evidence type="ECO:0008006" key="4">
    <source>
        <dbReference type="Google" id="ProtNLM"/>
    </source>
</evidence>
<organism evidence="2 3">
    <name type="scientific">Oedothorax gibbosus</name>
    <dbReference type="NCBI Taxonomy" id="931172"/>
    <lineage>
        <taxon>Eukaryota</taxon>
        <taxon>Metazoa</taxon>
        <taxon>Ecdysozoa</taxon>
        <taxon>Arthropoda</taxon>
        <taxon>Chelicerata</taxon>
        <taxon>Arachnida</taxon>
        <taxon>Araneae</taxon>
        <taxon>Araneomorphae</taxon>
        <taxon>Entelegynae</taxon>
        <taxon>Araneoidea</taxon>
        <taxon>Linyphiidae</taxon>
        <taxon>Erigoninae</taxon>
        <taxon>Oedothorax</taxon>
    </lineage>
</organism>
<proteinExistence type="predicted"/>
<accession>A0AAV6VKL1</accession>
<dbReference type="SUPFAM" id="SSF50630">
    <property type="entry name" value="Acid proteases"/>
    <property type="match status" value="1"/>
</dbReference>
<dbReference type="InterPro" id="IPR021109">
    <property type="entry name" value="Peptidase_aspartic_dom_sf"/>
</dbReference>
<protein>
    <recommendedName>
        <fullName evidence="4">Peptidase A2 domain-containing protein</fullName>
    </recommendedName>
</protein>
<feature type="region of interest" description="Disordered" evidence="1">
    <location>
        <begin position="72"/>
        <end position="97"/>
    </location>
</feature>
<dbReference type="EMBL" id="JAFNEN010000059">
    <property type="protein sequence ID" value="KAG8197104.1"/>
    <property type="molecule type" value="Genomic_DNA"/>
</dbReference>
<dbReference type="AlphaFoldDB" id="A0AAV6VKL1"/>
<gene>
    <name evidence="2" type="ORF">JTE90_004364</name>
</gene>
<dbReference type="Proteomes" id="UP000827092">
    <property type="component" value="Unassembled WGS sequence"/>
</dbReference>
<evidence type="ECO:0000313" key="2">
    <source>
        <dbReference type="EMBL" id="KAG8197104.1"/>
    </source>
</evidence>
<keyword evidence="3" id="KW-1185">Reference proteome</keyword>
<comment type="caution">
    <text evidence="2">The sequence shown here is derived from an EMBL/GenBank/DDBJ whole genome shotgun (WGS) entry which is preliminary data.</text>
</comment>
<evidence type="ECO:0000256" key="1">
    <source>
        <dbReference type="SAM" id="MobiDB-lite"/>
    </source>
</evidence>
<name>A0AAV6VKL1_9ARAC</name>